<feature type="region of interest" description="Disordered" evidence="1">
    <location>
        <begin position="1"/>
        <end position="24"/>
    </location>
</feature>
<evidence type="ECO:0000313" key="2">
    <source>
        <dbReference type="EMBL" id="KAA8584949.1"/>
    </source>
</evidence>
<dbReference type="AlphaFoldDB" id="A0A5J5CV04"/>
<sequence>MASKVFAPPEESQSVPKRSNPPGQTTLLELEVQRQASKNQDVERQAEYLGNLNHQLGNRDPHLLVDQPATYSVLQRIHLPKARTEATQISQRLAMHHSKPRSANLRGRWKLLLQLPCQPRKSLLLSQPLQSPSPSLSHLLPLLHLLLRQRRLVS</sequence>
<protein>
    <submittedName>
        <fullName evidence="2">Uncharacterized protein</fullName>
    </submittedName>
</protein>
<name>A0A5J5CV04_9PERO</name>
<reference evidence="2 3" key="1">
    <citation type="submission" date="2019-08" db="EMBL/GenBank/DDBJ databases">
        <title>A chromosome-level genome assembly, high-density linkage maps, and genome scans reveal the genomic architecture of hybrid incompatibilities underlying speciation via character displacement in darters (Percidae: Etheostominae).</title>
        <authorList>
            <person name="Moran R.L."/>
            <person name="Catchen J.M."/>
            <person name="Fuller R.C."/>
        </authorList>
    </citation>
    <scope>NUCLEOTIDE SEQUENCE [LARGE SCALE GENOMIC DNA]</scope>
    <source>
        <strain evidence="2">EspeVRDwgs_2016</strain>
        <tissue evidence="2">Muscle</tissue>
    </source>
</reference>
<keyword evidence="3" id="KW-1185">Reference proteome</keyword>
<proteinExistence type="predicted"/>
<dbReference type="EMBL" id="VOFY01000015">
    <property type="protein sequence ID" value="KAA8584949.1"/>
    <property type="molecule type" value="Genomic_DNA"/>
</dbReference>
<feature type="compositionally biased region" description="Polar residues" evidence="1">
    <location>
        <begin position="11"/>
        <end position="24"/>
    </location>
</feature>
<evidence type="ECO:0000313" key="3">
    <source>
        <dbReference type="Proteomes" id="UP000327493"/>
    </source>
</evidence>
<accession>A0A5J5CV04</accession>
<organism evidence="2 3">
    <name type="scientific">Etheostoma spectabile</name>
    <name type="common">orangethroat darter</name>
    <dbReference type="NCBI Taxonomy" id="54343"/>
    <lineage>
        <taxon>Eukaryota</taxon>
        <taxon>Metazoa</taxon>
        <taxon>Chordata</taxon>
        <taxon>Craniata</taxon>
        <taxon>Vertebrata</taxon>
        <taxon>Euteleostomi</taxon>
        <taxon>Actinopterygii</taxon>
        <taxon>Neopterygii</taxon>
        <taxon>Teleostei</taxon>
        <taxon>Neoteleostei</taxon>
        <taxon>Acanthomorphata</taxon>
        <taxon>Eupercaria</taxon>
        <taxon>Perciformes</taxon>
        <taxon>Percoidei</taxon>
        <taxon>Percidae</taxon>
        <taxon>Etheostomatinae</taxon>
        <taxon>Etheostoma</taxon>
    </lineage>
</organism>
<comment type="caution">
    <text evidence="2">The sequence shown here is derived from an EMBL/GenBank/DDBJ whole genome shotgun (WGS) entry which is preliminary data.</text>
</comment>
<gene>
    <name evidence="2" type="ORF">FQN60_003643</name>
</gene>
<evidence type="ECO:0000256" key="1">
    <source>
        <dbReference type="SAM" id="MobiDB-lite"/>
    </source>
</evidence>
<dbReference type="Proteomes" id="UP000327493">
    <property type="component" value="Chromosome 15"/>
</dbReference>